<dbReference type="SMART" id="SM00507">
    <property type="entry name" value="HNHc"/>
    <property type="match status" value="1"/>
</dbReference>
<feature type="domain" description="HNH nuclease" evidence="1">
    <location>
        <begin position="89"/>
        <end position="143"/>
    </location>
</feature>
<protein>
    <submittedName>
        <fullName evidence="2">HNH endonuclease</fullName>
    </submittedName>
</protein>
<dbReference type="GO" id="GO:0004519">
    <property type="term" value="F:endonuclease activity"/>
    <property type="evidence" value="ECO:0007669"/>
    <property type="project" value="UniProtKB-KW"/>
</dbReference>
<keyword evidence="2" id="KW-0378">Hydrolase</keyword>
<comment type="caution">
    <text evidence="2">The sequence shown here is derived from an EMBL/GenBank/DDBJ whole genome shotgun (WGS) entry which is preliminary data.</text>
</comment>
<dbReference type="Gene3D" id="1.10.30.50">
    <property type="match status" value="1"/>
</dbReference>
<gene>
    <name evidence="2" type="ORF">A3C06_02735</name>
</gene>
<dbReference type="Proteomes" id="UP000177565">
    <property type="component" value="Unassembled WGS sequence"/>
</dbReference>
<dbReference type="InterPro" id="IPR003615">
    <property type="entry name" value="HNH_nuc"/>
</dbReference>
<dbReference type="EMBL" id="MHRQ01000020">
    <property type="protein sequence ID" value="OHA26468.1"/>
    <property type="molecule type" value="Genomic_DNA"/>
</dbReference>
<proteinExistence type="predicted"/>
<reference evidence="2 3" key="1">
    <citation type="journal article" date="2016" name="Nat. Commun.">
        <title>Thousands of microbial genomes shed light on interconnected biogeochemical processes in an aquifer system.</title>
        <authorList>
            <person name="Anantharaman K."/>
            <person name="Brown C.T."/>
            <person name="Hug L.A."/>
            <person name="Sharon I."/>
            <person name="Castelle C.J."/>
            <person name="Probst A.J."/>
            <person name="Thomas B.C."/>
            <person name="Singh A."/>
            <person name="Wilkins M.J."/>
            <person name="Karaoz U."/>
            <person name="Brodie E.L."/>
            <person name="Williams K.H."/>
            <person name="Hubbard S.S."/>
            <person name="Banfield J.F."/>
        </authorList>
    </citation>
    <scope>NUCLEOTIDE SEQUENCE [LARGE SCALE GENOMIC DNA]</scope>
</reference>
<evidence type="ECO:0000313" key="2">
    <source>
        <dbReference type="EMBL" id="OHA26468.1"/>
    </source>
</evidence>
<evidence type="ECO:0000313" key="3">
    <source>
        <dbReference type="Proteomes" id="UP000177565"/>
    </source>
</evidence>
<accession>A0A1G2MRI7</accession>
<keyword evidence="2" id="KW-0255">Endonuclease</keyword>
<dbReference type="InterPro" id="IPR002711">
    <property type="entry name" value="HNH"/>
</dbReference>
<dbReference type="GO" id="GO:0003676">
    <property type="term" value="F:nucleic acid binding"/>
    <property type="evidence" value="ECO:0007669"/>
    <property type="project" value="InterPro"/>
</dbReference>
<dbReference type="GO" id="GO:0008270">
    <property type="term" value="F:zinc ion binding"/>
    <property type="evidence" value="ECO:0007669"/>
    <property type="project" value="InterPro"/>
</dbReference>
<evidence type="ECO:0000259" key="1">
    <source>
        <dbReference type="SMART" id="SM00507"/>
    </source>
</evidence>
<sequence length="195" mass="22939">MTKKKKQISQKDLLVEFYTNNPKRDIPHPEVVDWVTKEFKKRTGKVFRDPDRGIRKLYQDGFLIQIAKGIYHYDLDHIQNRNLENFDAKMKQEIFERDGYKCVICGRGPKEGMEIQADHVKPKDKGGKATLENGQTLCSQHNFLKKNLGQTTLGKRYFLILQKSAIKANDKNLIEFCEEVLKLFDKYRIDTHIKY</sequence>
<name>A0A1G2MRI7_9BACT</name>
<organism evidence="2 3">
    <name type="scientific">Candidatus Taylorbacteria bacterium RIFCSPHIGHO2_02_FULL_46_13</name>
    <dbReference type="NCBI Taxonomy" id="1802312"/>
    <lineage>
        <taxon>Bacteria</taxon>
        <taxon>Candidatus Tayloriibacteriota</taxon>
    </lineage>
</organism>
<dbReference type="Pfam" id="PF01844">
    <property type="entry name" value="HNH"/>
    <property type="match status" value="1"/>
</dbReference>
<dbReference type="AlphaFoldDB" id="A0A1G2MRI7"/>
<dbReference type="CDD" id="cd00085">
    <property type="entry name" value="HNHc"/>
    <property type="match status" value="1"/>
</dbReference>
<keyword evidence="2" id="KW-0540">Nuclease</keyword>
<dbReference type="STRING" id="1802312.A3C06_02735"/>